<dbReference type="Gene3D" id="3.50.50.60">
    <property type="entry name" value="FAD/NAD(P)-binding domain"/>
    <property type="match status" value="1"/>
</dbReference>
<dbReference type="PANTHER" id="PTHR42720:SF1">
    <property type="entry name" value="GLYCEROL 3-PHOSPHATE OXIDASE"/>
    <property type="match status" value="1"/>
</dbReference>
<dbReference type="InterPro" id="IPR007419">
    <property type="entry name" value="BFD-like_2Fe2S-bd_dom"/>
</dbReference>
<feature type="domain" description="BFD-like [2Fe-2S]-binding" evidence="2">
    <location>
        <begin position="404"/>
        <end position="458"/>
    </location>
</feature>
<accession>A0A644TM10</accession>
<dbReference type="SUPFAM" id="SSF54373">
    <property type="entry name" value="FAD-linked reductases, C-terminal domain"/>
    <property type="match status" value="1"/>
</dbReference>
<proteinExistence type="predicted"/>
<dbReference type="AlphaFoldDB" id="A0A644TM10"/>
<name>A0A644TM10_9ZZZZ</name>
<sequence>MTIPTKADVVIVGGGVVGTAIARELSKYDVDVVLVEKEPDVAMGTSKANSGILHAGFDAKPGSLKAKTNVRGNKLYREIYQDLGIDIKFIGSLVVATSDEEMATLNELQVRGRENGVPGLEILDKETVLKREPNLTTNVMGALWAPTGGVMCPFGATIAFADNAVVNGVKICTECPVEEIVVEEGKVSGVKTAKGFIAAKYVINAAGLFADNISRSAGDNSFDIKPRKGEYVLFDKTVANLVNTVIFPTPSKVSKGILVSPTVHGNLFIGPNAQDIDDKGDMDTSPDGLQEIIAGARKTVPNLPLHASITQFAGLRAATGDGDFVIKASDSVSGMIQAAGIQSPGLTAAPAIAEIVIGILQEQGLILTKKANFNSQNRHKVKFHELAHNERAKVIAQNPLYGRIVCRCETVTEGEIVDAIHAPCGALTVDGVKRRTRAGMGRCQGGFCGPRVTAILARELNIPVTEVRKDTTKSYLFFDKITDEVQSNDE</sequence>
<keyword evidence="3" id="KW-0560">Oxidoreductase</keyword>
<dbReference type="PANTHER" id="PTHR42720">
    <property type="entry name" value="GLYCEROL-3-PHOSPHATE DEHYDROGENASE"/>
    <property type="match status" value="1"/>
</dbReference>
<dbReference type="InterPro" id="IPR052745">
    <property type="entry name" value="G3P_Oxidase/Oxidoreductase"/>
</dbReference>
<feature type="domain" description="FAD dependent oxidoreductase" evidence="1">
    <location>
        <begin position="8"/>
        <end position="356"/>
    </location>
</feature>
<evidence type="ECO:0000259" key="2">
    <source>
        <dbReference type="Pfam" id="PF04324"/>
    </source>
</evidence>
<dbReference type="Gene3D" id="1.10.10.1100">
    <property type="entry name" value="BFD-like [2Fe-2S]-binding domain"/>
    <property type="match status" value="1"/>
</dbReference>
<dbReference type="InterPro" id="IPR041854">
    <property type="entry name" value="BFD-like_2Fe2S-bd_dom_sf"/>
</dbReference>
<organism evidence="3">
    <name type="scientific">bioreactor metagenome</name>
    <dbReference type="NCBI Taxonomy" id="1076179"/>
    <lineage>
        <taxon>unclassified sequences</taxon>
        <taxon>metagenomes</taxon>
        <taxon>ecological metagenomes</taxon>
    </lineage>
</organism>
<reference evidence="3" key="1">
    <citation type="submission" date="2019-08" db="EMBL/GenBank/DDBJ databases">
        <authorList>
            <person name="Kucharzyk K."/>
            <person name="Murdoch R.W."/>
            <person name="Higgins S."/>
            <person name="Loffler F."/>
        </authorList>
    </citation>
    <scope>NUCLEOTIDE SEQUENCE</scope>
</reference>
<dbReference type="GO" id="GO:0003973">
    <property type="term" value="F:(S)-2-hydroxy-acid oxidase activity"/>
    <property type="evidence" value="ECO:0007669"/>
    <property type="project" value="UniProtKB-EC"/>
</dbReference>
<dbReference type="InterPro" id="IPR036188">
    <property type="entry name" value="FAD/NAD-bd_sf"/>
</dbReference>
<evidence type="ECO:0000313" key="3">
    <source>
        <dbReference type="EMBL" id="MPL67914.1"/>
    </source>
</evidence>
<protein>
    <submittedName>
        <fullName evidence="3">L-2-hydroxyglutarate oxidase LhgO</fullName>
        <ecNumber evidence="3">1.1.3.15</ecNumber>
    </submittedName>
</protein>
<dbReference type="Gene3D" id="3.30.9.10">
    <property type="entry name" value="D-Amino Acid Oxidase, subunit A, domain 2"/>
    <property type="match status" value="1"/>
</dbReference>
<dbReference type="InterPro" id="IPR006076">
    <property type="entry name" value="FAD-dep_OxRdtase"/>
</dbReference>
<evidence type="ECO:0000259" key="1">
    <source>
        <dbReference type="Pfam" id="PF01266"/>
    </source>
</evidence>
<dbReference type="CDD" id="cd19946">
    <property type="entry name" value="GlpA-like_Fer2_BFD-like"/>
    <property type="match status" value="1"/>
</dbReference>
<dbReference type="EMBL" id="VSSQ01000039">
    <property type="protein sequence ID" value="MPL67914.1"/>
    <property type="molecule type" value="Genomic_DNA"/>
</dbReference>
<dbReference type="EC" id="1.1.3.15" evidence="3"/>
<dbReference type="Pfam" id="PF04324">
    <property type="entry name" value="Fer2_BFD"/>
    <property type="match status" value="1"/>
</dbReference>
<dbReference type="Pfam" id="PF01266">
    <property type="entry name" value="DAO"/>
    <property type="match status" value="1"/>
</dbReference>
<dbReference type="SUPFAM" id="SSF51905">
    <property type="entry name" value="FAD/NAD(P)-binding domain"/>
    <property type="match status" value="1"/>
</dbReference>
<comment type="caution">
    <text evidence="3">The sequence shown here is derived from an EMBL/GenBank/DDBJ whole genome shotgun (WGS) entry which is preliminary data.</text>
</comment>
<gene>
    <name evidence="3" type="primary">lhgO_2</name>
    <name evidence="3" type="ORF">SDC9_13617</name>
</gene>